<protein>
    <recommendedName>
        <fullName evidence="3">Thiamine biosynthesis protein ThiS</fullName>
    </recommendedName>
</protein>
<gene>
    <name evidence="1" type="ORF">JBF11_05440</name>
</gene>
<evidence type="ECO:0008006" key="3">
    <source>
        <dbReference type="Google" id="ProtNLM"/>
    </source>
</evidence>
<evidence type="ECO:0000313" key="1">
    <source>
        <dbReference type="EMBL" id="UWX04931.1"/>
    </source>
</evidence>
<dbReference type="Proteomes" id="UP001058120">
    <property type="component" value="Chromosome"/>
</dbReference>
<evidence type="ECO:0000313" key="2">
    <source>
        <dbReference type="Proteomes" id="UP001058120"/>
    </source>
</evidence>
<accession>A0ABY5XYP7</accession>
<dbReference type="EMBL" id="CP065938">
    <property type="protein sequence ID" value="UWX04931.1"/>
    <property type="molecule type" value="Genomic_DNA"/>
</dbReference>
<organism evidence="1 2">
    <name type="scientific">Taurinivorans muris</name>
    <dbReference type="NCBI Taxonomy" id="2787751"/>
    <lineage>
        <taxon>Bacteria</taxon>
        <taxon>Pseudomonadati</taxon>
        <taxon>Thermodesulfobacteriota</taxon>
        <taxon>Desulfovibrionia</taxon>
        <taxon>Desulfovibrionales</taxon>
        <taxon>Desulfovibrionaceae</taxon>
        <taxon>Taurinivorans</taxon>
    </lineage>
</organism>
<name>A0ABY5XYP7_9BACT</name>
<dbReference type="RefSeq" id="WP_334314486.1">
    <property type="nucleotide sequence ID" value="NZ_CP065938.1"/>
</dbReference>
<keyword evidence="2" id="KW-1185">Reference proteome</keyword>
<sequence>MDQKECIEPTLTVLLQPEEETRIIPRHKAKNVARLIQFLGLRPYTAMVVREGIPLTPDVPLYPNQTVIVRKVMSSG</sequence>
<proteinExistence type="predicted"/>
<reference evidence="1" key="1">
    <citation type="submission" date="2020-12" db="EMBL/GenBank/DDBJ databases">
        <title>Taurinivorans muris gen. nov., sp. nov., fundamental and realized metabolic niche of a ubiquitous sulfidogenic bacterium in the murine intestine.</title>
        <authorList>
            <person name="Ye H."/>
            <person name="Hanson B.T."/>
            <person name="Loy A."/>
        </authorList>
    </citation>
    <scope>NUCLEOTIDE SEQUENCE</scope>
    <source>
        <strain evidence="1">LT0009</strain>
    </source>
</reference>